<gene>
    <name evidence="3" type="ORF">PBV87_20520</name>
</gene>
<comment type="caution">
    <text evidence="3">The sequence shown here is derived from an EMBL/GenBank/DDBJ whole genome shotgun (WGS) entry which is preliminary data.</text>
</comment>
<dbReference type="Gene3D" id="3.10.450.240">
    <property type="match status" value="1"/>
</dbReference>
<dbReference type="SMART" id="SM00978">
    <property type="entry name" value="Tim44"/>
    <property type="match status" value="1"/>
</dbReference>
<dbReference type="InterPro" id="IPR007379">
    <property type="entry name" value="Tim44-like_dom"/>
</dbReference>
<dbReference type="RefSeq" id="WP_271013548.1">
    <property type="nucleotide sequence ID" value="NZ_JAQIFT010000068.1"/>
</dbReference>
<organism evidence="3 4">
    <name type="scientific">Holtiella tumoricola</name>
    <dbReference type="NCBI Taxonomy" id="3018743"/>
    <lineage>
        <taxon>Bacteria</taxon>
        <taxon>Bacillati</taxon>
        <taxon>Bacillota</taxon>
        <taxon>Clostridia</taxon>
        <taxon>Lachnospirales</taxon>
        <taxon>Cellulosilyticaceae</taxon>
        <taxon>Holtiella</taxon>
    </lineage>
</organism>
<protein>
    <submittedName>
        <fullName evidence="3">Tim44-like domain-containing protein</fullName>
    </submittedName>
</protein>
<dbReference type="Pfam" id="PF04280">
    <property type="entry name" value="Tim44"/>
    <property type="match status" value="1"/>
</dbReference>
<keyword evidence="4" id="KW-1185">Reference proteome</keyword>
<feature type="transmembrane region" description="Helical" evidence="1">
    <location>
        <begin position="72"/>
        <end position="91"/>
    </location>
</feature>
<evidence type="ECO:0000256" key="1">
    <source>
        <dbReference type="SAM" id="Phobius"/>
    </source>
</evidence>
<feature type="domain" description="Tim44-like" evidence="2">
    <location>
        <begin position="120"/>
        <end position="303"/>
    </location>
</feature>
<dbReference type="Proteomes" id="UP001169242">
    <property type="component" value="Unassembled WGS sequence"/>
</dbReference>
<dbReference type="InterPro" id="IPR032710">
    <property type="entry name" value="NTF2-like_dom_sf"/>
</dbReference>
<keyword evidence="1" id="KW-1133">Transmembrane helix</keyword>
<dbReference type="SUPFAM" id="SSF54427">
    <property type="entry name" value="NTF2-like"/>
    <property type="match status" value="1"/>
</dbReference>
<sequence>MKEWILRHEQTLRNVMKIGMLIGCVLLVTQPILADVGNNVDYSSGGGGSSSGGSSSYSYSVDPYTMMLLFRWIAREPWLLIPIVIVIFFVVRSNRGTRGGEYQQAPRPDYRSYDAMPQAQKGSLNHLFEIDPNFSEQMLVSKVNNMFMRLQLAWMNKKWEEARPFETDALFATHKMQLDQYIANKRTNRIEDIAILNTDILKYYTRGDFEYLDVAIKARFVDYVVEDDKGQLVKGDRFHPVHMQYIWKLVRKQGVPTNDAHVEATACPNCGANLSINQAGRCEYCDSIVTKGDFDWVLSEIEVISQHK</sequence>
<dbReference type="AlphaFoldDB" id="A0AA42J2P1"/>
<reference evidence="3" key="1">
    <citation type="journal article" date="2023" name="Int. J. Syst. Evol. Microbiol.">
        <title>&lt;i&gt;Holtiella tumoricola&lt;/i&gt; gen. nov. sp. nov., isolated from a human clinical sample.</title>
        <authorList>
            <person name="Allen-Vercoe E."/>
            <person name="Daigneault M.C."/>
            <person name="Vancuren S.J."/>
            <person name="Cochrane K."/>
            <person name="O'Neal L.L."/>
            <person name="Sankaranarayanan K."/>
            <person name="Lawson P.A."/>
        </authorList>
    </citation>
    <scope>NUCLEOTIDE SEQUENCE</scope>
    <source>
        <strain evidence="3">CC70A</strain>
    </source>
</reference>
<accession>A0AA42J2P1</accession>
<dbReference type="EMBL" id="JAQIFT010000068">
    <property type="protein sequence ID" value="MDA3733862.1"/>
    <property type="molecule type" value="Genomic_DNA"/>
</dbReference>
<evidence type="ECO:0000259" key="2">
    <source>
        <dbReference type="SMART" id="SM00978"/>
    </source>
</evidence>
<keyword evidence="1" id="KW-0472">Membrane</keyword>
<evidence type="ECO:0000313" key="3">
    <source>
        <dbReference type="EMBL" id="MDA3733862.1"/>
    </source>
</evidence>
<name>A0AA42J2P1_9FIRM</name>
<keyword evidence="1" id="KW-0812">Transmembrane</keyword>
<proteinExistence type="predicted"/>
<evidence type="ECO:0000313" key="4">
    <source>
        <dbReference type="Proteomes" id="UP001169242"/>
    </source>
</evidence>